<feature type="compositionally biased region" description="Basic and acidic residues" evidence="1">
    <location>
        <begin position="76"/>
        <end position="86"/>
    </location>
</feature>
<dbReference type="AlphaFoldDB" id="A0A392SF39"/>
<accession>A0A392SF39</accession>
<feature type="non-terminal residue" evidence="2">
    <location>
        <position position="86"/>
    </location>
</feature>
<keyword evidence="3" id="KW-1185">Reference proteome</keyword>
<comment type="caution">
    <text evidence="2">The sequence shown here is derived from an EMBL/GenBank/DDBJ whole genome shotgun (WGS) entry which is preliminary data.</text>
</comment>
<evidence type="ECO:0000256" key="1">
    <source>
        <dbReference type="SAM" id="MobiDB-lite"/>
    </source>
</evidence>
<evidence type="ECO:0000313" key="3">
    <source>
        <dbReference type="Proteomes" id="UP000265520"/>
    </source>
</evidence>
<dbReference type="Proteomes" id="UP000265520">
    <property type="component" value="Unassembled WGS sequence"/>
</dbReference>
<proteinExistence type="predicted"/>
<organism evidence="2 3">
    <name type="scientific">Trifolium medium</name>
    <dbReference type="NCBI Taxonomy" id="97028"/>
    <lineage>
        <taxon>Eukaryota</taxon>
        <taxon>Viridiplantae</taxon>
        <taxon>Streptophyta</taxon>
        <taxon>Embryophyta</taxon>
        <taxon>Tracheophyta</taxon>
        <taxon>Spermatophyta</taxon>
        <taxon>Magnoliopsida</taxon>
        <taxon>eudicotyledons</taxon>
        <taxon>Gunneridae</taxon>
        <taxon>Pentapetalae</taxon>
        <taxon>rosids</taxon>
        <taxon>fabids</taxon>
        <taxon>Fabales</taxon>
        <taxon>Fabaceae</taxon>
        <taxon>Papilionoideae</taxon>
        <taxon>50 kb inversion clade</taxon>
        <taxon>NPAAA clade</taxon>
        <taxon>Hologalegina</taxon>
        <taxon>IRL clade</taxon>
        <taxon>Trifolieae</taxon>
        <taxon>Trifolium</taxon>
    </lineage>
</organism>
<sequence length="86" mass="10813">MRRSRSPWLFRPYSRSRNRYQHRYKSRMSDDQLCDGQGRFQQYVDFDRNMHFENQRYSTHVQRHDRTSYGRMIKRKDHEAPRQNDG</sequence>
<feature type="region of interest" description="Disordered" evidence="1">
    <location>
        <begin position="57"/>
        <end position="86"/>
    </location>
</feature>
<protein>
    <submittedName>
        <fullName evidence="2">Uncharacterized protein</fullName>
    </submittedName>
</protein>
<evidence type="ECO:0000313" key="2">
    <source>
        <dbReference type="EMBL" id="MCI47511.1"/>
    </source>
</evidence>
<reference evidence="2 3" key="1">
    <citation type="journal article" date="2018" name="Front. Plant Sci.">
        <title>Red Clover (Trifolium pratense) and Zigzag Clover (T. medium) - A Picture of Genomic Similarities and Differences.</title>
        <authorList>
            <person name="Dluhosova J."/>
            <person name="Istvanek J."/>
            <person name="Nedelnik J."/>
            <person name="Repkova J."/>
        </authorList>
    </citation>
    <scope>NUCLEOTIDE SEQUENCE [LARGE SCALE GENOMIC DNA]</scope>
    <source>
        <strain evidence="3">cv. 10/8</strain>
        <tissue evidence="2">Leaf</tissue>
    </source>
</reference>
<name>A0A392SF39_9FABA</name>
<dbReference type="EMBL" id="LXQA010373362">
    <property type="protein sequence ID" value="MCI47511.1"/>
    <property type="molecule type" value="Genomic_DNA"/>
</dbReference>